<organism evidence="1 2">
    <name type="scientific">Steinernema carpocapsae</name>
    <name type="common">Entomopathogenic nematode</name>
    <dbReference type="NCBI Taxonomy" id="34508"/>
    <lineage>
        <taxon>Eukaryota</taxon>
        <taxon>Metazoa</taxon>
        <taxon>Ecdysozoa</taxon>
        <taxon>Nematoda</taxon>
        <taxon>Chromadorea</taxon>
        <taxon>Rhabditida</taxon>
        <taxon>Tylenchina</taxon>
        <taxon>Panagrolaimomorpha</taxon>
        <taxon>Strongyloidoidea</taxon>
        <taxon>Steinernematidae</taxon>
        <taxon>Steinernema</taxon>
    </lineage>
</organism>
<comment type="caution">
    <text evidence="1">The sequence shown here is derived from an EMBL/GenBank/DDBJ whole genome shotgun (WGS) entry which is preliminary data.</text>
</comment>
<proteinExistence type="predicted"/>
<accession>A0A4U8UHK3</accession>
<evidence type="ECO:0000313" key="1">
    <source>
        <dbReference type="EMBL" id="TMS32412.1"/>
    </source>
</evidence>
<protein>
    <submittedName>
        <fullName evidence="1">Uncharacterized protein</fullName>
    </submittedName>
</protein>
<sequence>MKAGLKATLLLFGNALLLMLFCRVSKKKSWNLRRFYELHFAPATTAGLRQGSHRGETSQPFLQRLSESRSFLIKMSMAIHHINTRPRDT</sequence>
<dbReference type="EMBL" id="AZBU02000001">
    <property type="protein sequence ID" value="TMS32412.1"/>
    <property type="molecule type" value="Genomic_DNA"/>
</dbReference>
<reference evidence="1 2" key="1">
    <citation type="journal article" date="2015" name="Genome Biol.">
        <title>Comparative genomics of Steinernema reveals deeply conserved gene regulatory networks.</title>
        <authorList>
            <person name="Dillman A.R."/>
            <person name="Macchietto M."/>
            <person name="Porter C.F."/>
            <person name="Rogers A."/>
            <person name="Williams B."/>
            <person name="Antoshechkin I."/>
            <person name="Lee M.M."/>
            <person name="Goodwin Z."/>
            <person name="Lu X."/>
            <person name="Lewis E.E."/>
            <person name="Goodrich-Blair H."/>
            <person name="Stock S.P."/>
            <person name="Adams B.J."/>
            <person name="Sternberg P.W."/>
            <person name="Mortazavi A."/>
        </authorList>
    </citation>
    <scope>NUCLEOTIDE SEQUENCE [LARGE SCALE GENOMIC DNA]</scope>
    <source>
        <strain evidence="1 2">ALL</strain>
    </source>
</reference>
<dbReference type="AlphaFoldDB" id="A0A4U8UHK3"/>
<keyword evidence="2" id="KW-1185">Reference proteome</keyword>
<dbReference type="Proteomes" id="UP000298663">
    <property type="component" value="Unassembled WGS sequence"/>
</dbReference>
<reference evidence="1 2" key="2">
    <citation type="journal article" date="2019" name="G3 (Bethesda)">
        <title>Hybrid Assembly of the Genome of the Entomopathogenic Nematode Steinernema carpocapsae Identifies the X-Chromosome.</title>
        <authorList>
            <person name="Serra L."/>
            <person name="Macchietto M."/>
            <person name="Macias-Munoz A."/>
            <person name="McGill C.J."/>
            <person name="Rodriguez I.M."/>
            <person name="Rodriguez B."/>
            <person name="Murad R."/>
            <person name="Mortazavi A."/>
        </authorList>
    </citation>
    <scope>NUCLEOTIDE SEQUENCE [LARGE SCALE GENOMIC DNA]</scope>
    <source>
        <strain evidence="1 2">ALL</strain>
    </source>
</reference>
<name>A0A4U8UHK3_STECR</name>
<evidence type="ECO:0000313" key="2">
    <source>
        <dbReference type="Proteomes" id="UP000298663"/>
    </source>
</evidence>
<gene>
    <name evidence="1" type="ORF">L596_000251</name>
</gene>